<protein>
    <submittedName>
        <fullName evidence="2">CubicO group peptidase (Beta-lactamase class C family)</fullName>
    </submittedName>
</protein>
<keyword evidence="3" id="KW-1185">Reference proteome</keyword>
<evidence type="ECO:0000313" key="3">
    <source>
        <dbReference type="Proteomes" id="UP001264980"/>
    </source>
</evidence>
<dbReference type="InterPro" id="IPR050491">
    <property type="entry name" value="AmpC-like"/>
</dbReference>
<dbReference type="InterPro" id="IPR001466">
    <property type="entry name" value="Beta-lactam-related"/>
</dbReference>
<evidence type="ECO:0000259" key="1">
    <source>
        <dbReference type="Pfam" id="PF00144"/>
    </source>
</evidence>
<dbReference type="SUPFAM" id="SSF56601">
    <property type="entry name" value="beta-lactamase/transpeptidase-like"/>
    <property type="match status" value="1"/>
</dbReference>
<organism evidence="2 3">
    <name type="scientific">Dyadobacter fermentans</name>
    <dbReference type="NCBI Taxonomy" id="94254"/>
    <lineage>
        <taxon>Bacteria</taxon>
        <taxon>Pseudomonadati</taxon>
        <taxon>Bacteroidota</taxon>
        <taxon>Cytophagia</taxon>
        <taxon>Cytophagales</taxon>
        <taxon>Spirosomataceae</taxon>
        <taxon>Dyadobacter</taxon>
    </lineage>
</organism>
<accession>A0ABU1QPR6</accession>
<evidence type="ECO:0000313" key="2">
    <source>
        <dbReference type="EMBL" id="MDR6803142.1"/>
    </source>
</evidence>
<dbReference type="PANTHER" id="PTHR46825:SF9">
    <property type="entry name" value="BETA-LACTAMASE-RELATED DOMAIN-CONTAINING PROTEIN"/>
    <property type="match status" value="1"/>
</dbReference>
<dbReference type="Gene3D" id="3.40.710.10">
    <property type="entry name" value="DD-peptidase/beta-lactamase superfamily"/>
    <property type="match status" value="1"/>
</dbReference>
<dbReference type="InterPro" id="IPR012338">
    <property type="entry name" value="Beta-lactam/transpept-like"/>
</dbReference>
<gene>
    <name evidence="2" type="ORF">J2W84_000179</name>
</gene>
<reference evidence="2 3" key="1">
    <citation type="submission" date="2023-07" db="EMBL/GenBank/DDBJ databases">
        <title>Sorghum-associated microbial communities from plants grown in Nebraska, USA.</title>
        <authorList>
            <person name="Schachtman D."/>
        </authorList>
    </citation>
    <scope>NUCLEOTIDE SEQUENCE [LARGE SCALE GENOMIC DNA]</scope>
    <source>
        <strain evidence="2 3">BE57</strain>
    </source>
</reference>
<sequence>MYVQSATGQNHNNRADHIDQMLVKLKFNGSVLVARRGEIIYEKQLGAANMEFDVPISRDTKFEIASLTKPFTAILTLQLAQAGKLNLEDRLTKYFPELRRSDAETITIRHMLSHTSGIQDYVGISPEFASWSDKKVVEELEKATVSFIPGTKFQYSSSTYILLRILLERATGKSYEQLLEEQILTLAGMTETGVIHNQKVIKGKAAGYIRTNDGVKGAYPILNHELFVGAASVYTTANDLLKFDRALYSGTLLNNEFQKLMYTPVQKPYGYGWFIKETDGRNKVVSHGGDTFGYTSLLQRVLDSETLIVVLSNIQSVDRDAILKVLEGLL</sequence>
<name>A0ABU1QPR6_9BACT</name>
<dbReference type="PANTHER" id="PTHR46825">
    <property type="entry name" value="D-ALANYL-D-ALANINE-CARBOXYPEPTIDASE/ENDOPEPTIDASE AMPH"/>
    <property type="match status" value="1"/>
</dbReference>
<comment type="caution">
    <text evidence="2">The sequence shown here is derived from an EMBL/GenBank/DDBJ whole genome shotgun (WGS) entry which is preliminary data.</text>
</comment>
<dbReference type="Proteomes" id="UP001264980">
    <property type="component" value="Unassembled WGS sequence"/>
</dbReference>
<dbReference type="Pfam" id="PF00144">
    <property type="entry name" value="Beta-lactamase"/>
    <property type="match status" value="1"/>
</dbReference>
<dbReference type="EMBL" id="JAVDTI010000001">
    <property type="protein sequence ID" value="MDR6803142.1"/>
    <property type="molecule type" value="Genomic_DNA"/>
</dbReference>
<feature type="domain" description="Beta-lactamase-related" evidence="1">
    <location>
        <begin position="30"/>
        <end position="319"/>
    </location>
</feature>
<proteinExistence type="predicted"/>
<dbReference type="RefSeq" id="WP_309980653.1">
    <property type="nucleotide sequence ID" value="NZ_JAVDTI010000001.1"/>
</dbReference>